<reference evidence="10 11" key="1">
    <citation type="submission" date="2018-03" db="EMBL/GenBank/DDBJ databases">
        <title>Draft genome sequence of Rohu Carp (Labeo rohita).</title>
        <authorList>
            <person name="Das P."/>
            <person name="Kushwaha B."/>
            <person name="Joshi C.G."/>
            <person name="Kumar D."/>
            <person name="Nagpure N.S."/>
            <person name="Sahoo L."/>
            <person name="Das S.P."/>
            <person name="Bit A."/>
            <person name="Patnaik S."/>
            <person name="Meher P.K."/>
            <person name="Jayasankar P."/>
            <person name="Koringa P.G."/>
            <person name="Patel N.V."/>
            <person name="Hinsu A.T."/>
            <person name="Kumar R."/>
            <person name="Pandey M."/>
            <person name="Agarwal S."/>
            <person name="Srivastava S."/>
            <person name="Singh M."/>
            <person name="Iquebal M.A."/>
            <person name="Jaiswal S."/>
            <person name="Angadi U.B."/>
            <person name="Kumar N."/>
            <person name="Raza M."/>
            <person name="Shah T.M."/>
            <person name="Rai A."/>
            <person name="Jena J.K."/>
        </authorList>
    </citation>
    <scope>NUCLEOTIDE SEQUENCE [LARGE SCALE GENOMIC DNA]</scope>
    <source>
        <strain evidence="10">DASCIFA01</strain>
        <tissue evidence="10">Testis</tissue>
    </source>
</reference>
<feature type="domain" description="MAM" evidence="8">
    <location>
        <begin position="1569"/>
        <end position="1735"/>
    </location>
</feature>
<dbReference type="CDD" id="cd00112">
    <property type="entry name" value="LDLa"/>
    <property type="match status" value="1"/>
</dbReference>
<feature type="domain" description="MAM" evidence="8">
    <location>
        <begin position="1373"/>
        <end position="1567"/>
    </location>
</feature>
<dbReference type="SMART" id="SM00137">
    <property type="entry name" value="MAM"/>
    <property type="match status" value="9"/>
</dbReference>
<evidence type="ECO:0000313" key="10">
    <source>
        <dbReference type="EMBL" id="RXN21641.1"/>
    </source>
</evidence>
<evidence type="ECO:0000256" key="3">
    <source>
        <dbReference type="ARBA" id="ARBA00023157"/>
    </source>
</evidence>
<dbReference type="CDD" id="cd06263">
    <property type="entry name" value="MAM"/>
    <property type="match status" value="9"/>
</dbReference>
<evidence type="ECO:0000256" key="1">
    <source>
        <dbReference type="ARBA" id="ARBA00004370"/>
    </source>
</evidence>
<dbReference type="Gene3D" id="2.60.120.200">
    <property type="match status" value="12"/>
</dbReference>
<dbReference type="InterPro" id="IPR016201">
    <property type="entry name" value="PSI"/>
</dbReference>
<dbReference type="Gene3D" id="4.10.400.10">
    <property type="entry name" value="Low-density Lipoprotein Receptor"/>
    <property type="match status" value="1"/>
</dbReference>
<keyword evidence="10" id="KW-0675">Receptor</keyword>
<feature type="domain" description="MAM" evidence="8">
    <location>
        <begin position="482"/>
        <end position="553"/>
    </location>
</feature>
<gene>
    <name evidence="10" type="ORF">ROHU_024220</name>
    <name evidence="9" type="ORF">ROHU_033279</name>
</gene>
<dbReference type="InterPro" id="IPR002165">
    <property type="entry name" value="Plexin_repeat"/>
</dbReference>
<dbReference type="InterPro" id="IPR000998">
    <property type="entry name" value="MAM_dom"/>
</dbReference>
<evidence type="ECO:0000256" key="7">
    <source>
        <dbReference type="SAM" id="Phobius"/>
    </source>
</evidence>
<evidence type="ECO:0000313" key="11">
    <source>
        <dbReference type="Proteomes" id="UP000290572"/>
    </source>
</evidence>
<feature type="transmembrane region" description="Helical" evidence="7">
    <location>
        <begin position="2134"/>
        <end position="2157"/>
    </location>
</feature>
<feature type="domain" description="MAM" evidence="8">
    <location>
        <begin position="966"/>
        <end position="1129"/>
    </location>
</feature>
<feature type="disulfide bond" evidence="5">
    <location>
        <begin position="1188"/>
        <end position="1203"/>
    </location>
</feature>
<feature type="domain" description="MAM" evidence="8">
    <location>
        <begin position="22"/>
        <end position="180"/>
    </location>
</feature>
<dbReference type="InterPro" id="IPR051560">
    <property type="entry name" value="MAM_domain-containing"/>
</dbReference>
<keyword evidence="4" id="KW-0325">Glycoprotein</keyword>
<dbReference type="InterPro" id="IPR002172">
    <property type="entry name" value="LDrepeatLR_classA_rpt"/>
</dbReference>
<feature type="domain" description="MAM" evidence="8">
    <location>
        <begin position="1204"/>
        <end position="1363"/>
    </location>
</feature>
<feature type="domain" description="MAM" evidence="8">
    <location>
        <begin position="583"/>
        <end position="803"/>
    </location>
</feature>
<dbReference type="InterPro" id="IPR036055">
    <property type="entry name" value="LDL_receptor-like_sf"/>
</dbReference>
<dbReference type="Pfam" id="PF00629">
    <property type="entry name" value="MAM"/>
    <property type="match status" value="10"/>
</dbReference>
<name>A0A498MKR1_LABRO</name>
<feature type="domain" description="MAM" evidence="8">
    <location>
        <begin position="812"/>
        <end position="970"/>
    </location>
</feature>
<organism evidence="10 11">
    <name type="scientific">Labeo rohita</name>
    <name type="common">Indian major carp</name>
    <name type="synonym">Cyprinus rohita</name>
    <dbReference type="NCBI Taxonomy" id="84645"/>
    <lineage>
        <taxon>Eukaryota</taxon>
        <taxon>Metazoa</taxon>
        <taxon>Chordata</taxon>
        <taxon>Craniata</taxon>
        <taxon>Vertebrata</taxon>
        <taxon>Euteleostomi</taxon>
        <taxon>Actinopterygii</taxon>
        <taxon>Neopterygii</taxon>
        <taxon>Teleostei</taxon>
        <taxon>Ostariophysi</taxon>
        <taxon>Cypriniformes</taxon>
        <taxon>Cyprinidae</taxon>
        <taxon>Labeoninae</taxon>
        <taxon>Labeonini</taxon>
        <taxon>Labeo</taxon>
    </lineage>
</organism>
<dbReference type="InterPro" id="IPR013320">
    <property type="entry name" value="ConA-like_dom_sf"/>
</dbReference>
<dbReference type="PROSITE" id="PS50068">
    <property type="entry name" value="LDLRA_2"/>
    <property type="match status" value="1"/>
</dbReference>
<comment type="caution">
    <text evidence="5">Lacks conserved residue(s) required for the propagation of feature annotation.</text>
</comment>
<feature type="domain" description="MAM" evidence="8">
    <location>
        <begin position="346"/>
        <end position="462"/>
    </location>
</feature>
<dbReference type="SUPFAM" id="SSF49899">
    <property type="entry name" value="Concanavalin A-like lectins/glucanases"/>
    <property type="match status" value="12"/>
</dbReference>
<dbReference type="PANTHER" id="PTHR23282:SF101">
    <property type="entry name" value="MAM DOMAIN-CONTAINING PROTEIN"/>
    <property type="match status" value="1"/>
</dbReference>
<dbReference type="Pfam" id="PF01437">
    <property type="entry name" value="PSI"/>
    <property type="match status" value="1"/>
</dbReference>
<comment type="subcellular location">
    <subcellularLocation>
        <location evidence="1">Membrane</location>
    </subcellularLocation>
</comment>
<evidence type="ECO:0000256" key="4">
    <source>
        <dbReference type="ARBA" id="ARBA00023180"/>
    </source>
</evidence>
<dbReference type="EMBL" id="QBIY01012612">
    <property type="protein sequence ID" value="RXN21641.1"/>
    <property type="molecule type" value="Genomic_DNA"/>
</dbReference>
<accession>A0A498MKR1</accession>
<dbReference type="PROSITE" id="PS50060">
    <property type="entry name" value="MAM_2"/>
    <property type="match status" value="10"/>
</dbReference>
<feature type="region of interest" description="Disordered" evidence="6">
    <location>
        <begin position="1132"/>
        <end position="1161"/>
    </location>
</feature>
<dbReference type="EMBL" id="QBIY01013392">
    <property type="protein sequence ID" value="RXN05784.1"/>
    <property type="molecule type" value="Genomic_DNA"/>
</dbReference>
<keyword evidence="7" id="KW-0812">Transmembrane</keyword>
<keyword evidence="11" id="KW-1185">Reference proteome</keyword>
<sequence length="2244" mass="251733">MLDDITLTDCAKGDIPAGSDQLSCDFEKDVCSWYNDQSAELQWKRESAQNPSFDYQGPTHDHTTGSGYFMYITQKYSRPPETARLISFPQQAKCVSFWYMIFGGSIGSLRFITKHANGTQTLIWLRTGNQGNKWRFVDLSFADSEEPIQFIFEGILEDTDGYIAIDDVQVSSSVNGSCPAERECTFQGSLCGLKPDPTTDFTWIRTNGELATGTPSPAADHTLETDKGFYLSAQLWKHHKGSRGSIMTDVNQPTSEHGECLMFWYHMNGRDVGSLNIYIQELNGARSQIPMWSASGDQGQHWRHGRATVISPHSPYKVIFEAVVGDEQMHDIAIDDLTILNDPCPPQGHYMAFETNARVDKIAHLESEVMEPESQGCLEFWYYMNMWSSDKLKLSVYVNESGSLRCLWNRTGNQNNVWHNLTIDYKSTERHQIVFEAMHRYLDGGVIGLDDIYIRRNTRCSDLTATTPAPTTEPTSPPASSMDCNFEEGLCDWVQETDDGFDWSHQMGGQVNEPLLGPLYDHTLKNNNGFYLIVNMSGEHESSETAVISTPMVKFSVNRAAGSSGFIAIDDLRVTAGLCAEHNPCGFESPSLCGFEPDVTDSFIWLRVDGSSGHPDHTYRTELGHSMAMLGAKLEKPEVSNLLTPEYSPSTESCVQFWYWLSAGSDAHDWIHADGHYRGPLFDYTTHTADGKFLLSPSQRNTPGHKSSSVLISEKIQPSSNSCFEFWCQMNGSDPGILRVLLDSGATEQELLFETQFTGSNWKNVSVTIAETQPFQIHIEAQTGSEGYIAVDDIRLTNGPCKDIGVESGVFVGCNFETDTCEWRDISVGQFVWKRDQNGTITANTGPSVDHTTGTELGWYMAVEASHGEHNSYAALQSPAMKEASNECLLEFYYHMFGEGIGELKVFLQEGPRRTPLWWMSGNHGDEWHRAQLNVDRTHQVFTLLFEATRTYSELGDIAIDDIFFINCTLPGSFEHGMFSWEKSDLKAGWILQKGEQAWPKHGPPRDHTSNTAAGHYITPAHDQGETAEIISSTLLPSTDCTVRFYHYSHGENSTTARLVVILRTLRNGDDDRILWDKTVTQSFRWHRAEVTFSTSVKSKIVFQYVGNSEAHASQTAVDDVSFSVTCAHDPDNSELPVTPEPTITPATATTPITDAPSTSPTVNPCKENEFHCWRSDGVTCVTAGAQCNYKLDCPLGEDEETCGPCNFENGQCQWSDVSVGPNKWQWVKASNNTGLPTDHTTGTGHYMQSYIMDSSKDEAVFQSPSLPISSAYCQLLFHFYVGAGSAGNLSLILQKGEEDRKLLWSRSSSTSTQWVPEHLPLGKQDQPYRIIFSSQTSLKQDDSLSTTQTMALDDISFQNCEKDYQPPEFSLATCSFEKDLCGWIQGAAEELDWERWSGPNESPNAGPPGDHTSGNGYYLYIKSSSHSRTGDTAHLKSPLSPPTGPDGTASGYYFYMESAPTHVQGRTARMTSPLYQTGDAKCLQLWYYMEGQGTGTLNVYQEFSDKDRPLLVTQSGEQGGLWRFTQTPLTISGSSYRIVVEGITGQTEQGVVALDDIQVSNYPCTPSGQCDFEANFCSWMNLLEVDDADWLRAQAGTGNHTRPSVDHTTNSSTGYYLYMDSSVGVWGDTAMILSEIFTPDSRGHCFTFWYHMYGYNVGTLKLYSNNRNTHNSGNKFGQIVWQESGDQGDVWRKSNVYVTYREPFWFIFEFLKGSGSKGSIAIDDIHIIPGPCDTDPTSPPEHHRDRVSCFSFENLSTQESAGVNLKLYNKRWRRWTLSSKPVDEIRENQDLEHYKEHSRLDSERFPEVVTNESHDKLSIKRDMDHIYYTSKFYGPLHSPEKDLWVNIEQTDMGEVHRILSNTHRQTLRVNLSFDFPFYGHSLREIHVATGGFIYTGDIIHKMLTATQYIAPLMANFDLSISQNSTIMYCDNGTALVVQWDRVYLQDASHLGSFTFQAALYKDGRITFAYKEVPIDISKINSVNHPVKVGLSDAFVVLHKIEQLPTCLQFSSCETCVMAQIGFNCSWCSRLQRCSSGFDQYRQDWVDSGCLTEIKSQRCDKKQPAVRSSTPAVQTGVTAVSVTTTTSPTSASSVTTKLTSTPLFIRNLPTSILTDDSQMDIIEKQTEEQMQTGLLIGILITMVLMVVAVLATIYMYYHPTSSASLFFIERRPTHWPAMKFRRGSGHPSYAEVEAMGQDKEGFIVMNPRDSFLVSDRRESLFLTDQREGFIVADQRERFIIMERR</sequence>
<evidence type="ECO:0000256" key="5">
    <source>
        <dbReference type="PROSITE-ProRule" id="PRU00124"/>
    </source>
</evidence>
<keyword evidence="3 5" id="KW-1015">Disulfide bond</keyword>
<evidence type="ECO:0000256" key="6">
    <source>
        <dbReference type="SAM" id="MobiDB-lite"/>
    </source>
</evidence>
<dbReference type="SMART" id="SM00192">
    <property type="entry name" value="LDLa"/>
    <property type="match status" value="1"/>
</dbReference>
<protein>
    <submittedName>
        <fullName evidence="10">MAM and LDL-receptor class A domain-containing 1-like protein</fullName>
    </submittedName>
</protein>
<evidence type="ECO:0000256" key="2">
    <source>
        <dbReference type="ARBA" id="ARBA00023136"/>
    </source>
</evidence>
<dbReference type="Proteomes" id="UP000290572">
    <property type="component" value="Unassembled WGS sequence"/>
</dbReference>
<keyword evidence="2 7" id="KW-0472">Membrane</keyword>
<dbReference type="GO" id="GO:0016020">
    <property type="term" value="C:membrane"/>
    <property type="evidence" value="ECO:0007669"/>
    <property type="project" value="UniProtKB-SubCell"/>
</dbReference>
<evidence type="ECO:0000259" key="8">
    <source>
        <dbReference type="PROSITE" id="PS50060"/>
    </source>
</evidence>
<dbReference type="PANTHER" id="PTHR23282">
    <property type="entry name" value="APICAL ENDOSOMAL GLYCOPROTEIN PRECURSOR"/>
    <property type="match status" value="1"/>
</dbReference>
<comment type="caution">
    <text evidence="10">The sequence shown here is derived from an EMBL/GenBank/DDBJ whole genome shotgun (WGS) entry which is preliminary data.</text>
</comment>
<proteinExistence type="predicted"/>
<keyword evidence="7" id="KW-1133">Transmembrane helix</keyword>
<feature type="domain" description="MAM" evidence="8">
    <location>
        <begin position="182"/>
        <end position="346"/>
    </location>
</feature>
<evidence type="ECO:0000313" key="9">
    <source>
        <dbReference type="EMBL" id="RXN05784.1"/>
    </source>
</evidence>
<dbReference type="SMART" id="SM00423">
    <property type="entry name" value="PSI"/>
    <property type="match status" value="1"/>
</dbReference>
<feature type="compositionally biased region" description="Low complexity" evidence="6">
    <location>
        <begin position="1141"/>
        <end position="1161"/>
    </location>
</feature>